<feature type="domain" description="Anti-sigma factor RsgI-like middle" evidence="3">
    <location>
        <begin position="79"/>
        <end position="202"/>
    </location>
</feature>
<evidence type="ECO:0000259" key="3">
    <source>
        <dbReference type="Pfam" id="PF23750"/>
    </source>
</evidence>
<evidence type="ECO:0000256" key="2">
    <source>
        <dbReference type="SAM" id="Phobius"/>
    </source>
</evidence>
<keyword evidence="2" id="KW-0472">Membrane</keyword>
<evidence type="ECO:0000313" key="4">
    <source>
        <dbReference type="EMBL" id="MBM6774370.1"/>
    </source>
</evidence>
<feature type="compositionally biased region" description="Basic and acidic residues" evidence="1">
    <location>
        <begin position="257"/>
        <end position="275"/>
    </location>
</feature>
<dbReference type="RefSeq" id="WP_204792726.1">
    <property type="nucleotide sequence ID" value="NZ_JACSNQ010000002.1"/>
</dbReference>
<name>A0ABS2F0M8_9ACTN</name>
<dbReference type="Proteomes" id="UP000712527">
    <property type="component" value="Unassembled WGS sequence"/>
</dbReference>
<protein>
    <recommendedName>
        <fullName evidence="3">Anti-sigma factor RsgI-like middle domain-containing protein</fullName>
    </recommendedName>
</protein>
<dbReference type="InterPro" id="IPR055431">
    <property type="entry name" value="RsgI_M"/>
</dbReference>
<dbReference type="EMBL" id="JACSNQ010000002">
    <property type="protein sequence ID" value="MBM6774370.1"/>
    <property type="molecule type" value="Genomic_DNA"/>
</dbReference>
<feature type="transmembrane region" description="Helical" evidence="2">
    <location>
        <begin position="57"/>
        <end position="75"/>
    </location>
</feature>
<keyword evidence="2" id="KW-0812">Transmembrane</keyword>
<organism evidence="4 5">
    <name type="scientific">Olsenella profusa</name>
    <dbReference type="NCBI Taxonomy" id="138595"/>
    <lineage>
        <taxon>Bacteria</taxon>
        <taxon>Bacillati</taxon>
        <taxon>Actinomycetota</taxon>
        <taxon>Coriobacteriia</taxon>
        <taxon>Coriobacteriales</taxon>
        <taxon>Atopobiaceae</taxon>
        <taxon>Olsenella</taxon>
    </lineage>
</organism>
<accession>A0ABS2F0M8</accession>
<reference evidence="4 5" key="1">
    <citation type="journal article" date="2021" name="Sci. Rep.">
        <title>The distribution of antibiotic resistance genes in chicken gut microbiota commensals.</title>
        <authorList>
            <person name="Juricova H."/>
            <person name="Matiasovicova J."/>
            <person name="Kubasova T."/>
            <person name="Cejkova D."/>
            <person name="Rychlik I."/>
        </authorList>
    </citation>
    <scope>NUCLEOTIDE SEQUENCE [LARGE SCALE GENOMIC DNA]</scope>
    <source>
        <strain evidence="4 5">An794</strain>
    </source>
</reference>
<keyword evidence="2" id="KW-1133">Transmembrane helix</keyword>
<proteinExistence type="predicted"/>
<keyword evidence="5" id="KW-1185">Reference proteome</keyword>
<comment type="caution">
    <text evidence="4">The sequence shown here is derived from an EMBL/GenBank/DDBJ whole genome shotgun (WGS) entry which is preliminary data.</text>
</comment>
<gene>
    <name evidence="4" type="ORF">H9X80_02215</name>
</gene>
<sequence length="275" mass="28921">MNEDKIRRAFDAVHAEDALKERTLAVVRAQTAGEKNARLVAAGSARPARVLTLRRRLAVAACLVAALVVGGWAWFTPTATISVDVNPSVELGINRFDRVVSARGVNDDGRALLSEVDVWGATYDEAVDRLLASADVSALLADGGQAEVTVVDQGDSDQCERLLEGVEACTSEHENAHCHGVSEDEVSGAREVGLSYGKYRLLLEIQELDPSVTADDVRDLSMREMVDLLEGLGGSDAGLAGDDAGTEGGAGAGAEFGDGHDGASRHEGHHGGHRD</sequence>
<feature type="compositionally biased region" description="Gly residues" evidence="1">
    <location>
        <begin position="246"/>
        <end position="256"/>
    </location>
</feature>
<feature type="region of interest" description="Disordered" evidence="1">
    <location>
        <begin position="238"/>
        <end position="275"/>
    </location>
</feature>
<dbReference type="Pfam" id="PF23750">
    <property type="entry name" value="RsgI_M"/>
    <property type="match status" value="1"/>
</dbReference>
<evidence type="ECO:0000313" key="5">
    <source>
        <dbReference type="Proteomes" id="UP000712527"/>
    </source>
</evidence>
<evidence type="ECO:0000256" key="1">
    <source>
        <dbReference type="SAM" id="MobiDB-lite"/>
    </source>
</evidence>